<dbReference type="InterPro" id="IPR043502">
    <property type="entry name" value="DNA/RNA_pol_sf"/>
</dbReference>
<dbReference type="PROSITE" id="PS50878">
    <property type="entry name" value="RT_POL"/>
    <property type="match status" value="1"/>
</dbReference>
<dbReference type="PANTHER" id="PTHR46785:SF1">
    <property type="entry name" value="VON WILLEBRAND FACTOR A DOMAIN-CONTAINING PROTEIN 3B"/>
    <property type="match status" value="1"/>
</dbReference>
<dbReference type="SUPFAM" id="SSF53300">
    <property type="entry name" value="vWA-like"/>
    <property type="match status" value="1"/>
</dbReference>
<dbReference type="InterPro" id="IPR036465">
    <property type="entry name" value="vWFA_dom_sf"/>
</dbReference>
<dbReference type="EMBL" id="JAUNZN010000001">
    <property type="protein sequence ID" value="KAK4830464.1"/>
    <property type="molecule type" value="Genomic_DNA"/>
</dbReference>
<dbReference type="Pfam" id="PF15057">
    <property type="entry name" value="DUF4537"/>
    <property type="match status" value="1"/>
</dbReference>
<feature type="compositionally biased region" description="Basic and acidic residues" evidence="1">
    <location>
        <begin position="1514"/>
        <end position="1525"/>
    </location>
</feature>
<protein>
    <recommendedName>
        <fullName evidence="2">Reverse transcriptase domain-containing protein</fullName>
    </recommendedName>
</protein>
<comment type="caution">
    <text evidence="3">The sequence shown here is derived from an EMBL/GenBank/DDBJ whole genome shotgun (WGS) entry which is preliminary data.</text>
</comment>
<accession>A0AAN7S352</accession>
<feature type="compositionally biased region" description="Basic and acidic residues" evidence="1">
    <location>
        <begin position="1532"/>
        <end position="1545"/>
    </location>
</feature>
<keyword evidence="4" id="KW-1185">Reference proteome</keyword>
<dbReference type="Pfam" id="PF00078">
    <property type="entry name" value="RVT_1"/>
    <property type="match status" value="1"/>
</dbReference>
<organism evidence="3 4">
    <name type="scientific">Mycteria americana</name>
    <name type="common">Wood stork</name>
    <dbReference type="NCBI Taxonomy" id="33587"/>
    <lineage>
        <taxon>Eukaryota</taxon>
        <taxon>Metazoa</taxon>
        <taxon>Chordata</taxon>
        <taxon>Craniata</taxon>
        <taxon>Vertebrata</taxon>
        <taxon>Euteleostomi</taxon>
        <taxon>Archelosauria</taxon>
        <taxon>Archosauria</taxon>
        <taxon>Dinosauria</taxon>
        <taxon>Saurischia</taxon>
        <taxon>Theropoda</taxon>
        <taxon>Coelurosauria</taxon>
        <taxon>Aves</taxon>
        <taxon>Neognathae</taxon>
        <taxon>Neoaves</taxon>
        <taxon>Aequornithes</taxon>
        <taxon>Ciconiiformes</taxon>
        <taxon>Ciconiidae</taxon>
        <taxon>Mycteria</taxon>
    </lineage>
</organism>
<dbReference type="InterPro" id="IPR000477">
    <property type="entry name" value="RT_dom"/>
</dbReference>
<dbReference type="CDD" id="cd01650">
    <property type="entry name" value="RT_nLTR_like"/>
    <property type="match status" value="1"/>
</dbReference>
<evidence type="ECO:0000256" key="1">
    <source>
        <dbReference type="SAM" id="MobiDB-lite"/>
    </source>
</evidence>
<gene>
    <name evidence="3" type="ORF">QYF61_011188</name>
</gene>
<feature type="region of interest" description="Disordered" evidence="1">
    <location>
        <begin position="1500"/>
        <end position="1584"/>
    </location>
</feature>
<name>A0AAN7S352_MYCAM</name>
<dbReference type="PANTHER" id="PTHR46785">
    <property type="entry name" value="VON WILLEBRAND FACTOR A DOMAIN-CONTAINING PROTEIN 3B"/>
    <property type="match status" value="1"/>
</dbReference>
<feature type="compositionally biased region" description="Basic and acidic residues" evidence="1">
    <location>
        <begin position="954"/>
        <end position="966"/>
    </location>
</feature>
<feature type="region of interest" description="Disordered" evidence="1">
    <location>
        <begin position="943"/>
        <end position="966"/>
    </location>
</feature>
<sequence>MFRRLVDRVPWEAALMGKGVQEGWTFFKEEVLKAQERAVPRCRKTSRRGRRPAWLTRELWLELRRKRRVYDLWKKGRATQEDYRGVARLCREKTRRAKAELELSLAAAIKDNKKHFFKYISSKRRAKENLQPLVDVGGNTVTKDEEKAEVLNAFFASVFISRAECSMGTQPLELEDRDGDQTGAPIIQGEMVSDLLHHLDTHKSMGPDEIHPRVLKELADVLTKPLSIIYQQSWLTGEVPADWRLANVTPIFKKGRKDDPGNYRPVSLTSVPGKLTEQIILSAITRHVENNQGIRPSQHGFRKGRSCLTNLISFYDKVTRLVDEGKSVDVVYLDFSKAFDTVSHGILLEKLAAHGLDGCTLRWVKNWLDGRAQRVVVNGVYSGWRPVTSGVPQGSVLGPVLFNIFINDLDEGIECTLSKFADDTKLCGSVDLLEGRQALQRDLDRLDRWAGVNCMRFNKAKCKVLHLGHSNPMQRYRLGEEWLESCLAEKDLGVLVDSRLNMSQQCAQAAKKANGILACIKNSVASRTREVIVPLYSALVRPHLEYCVQFWAPHYKRDIEVLERVQRRATKLVKGLEQKSYEERLRELGLFSLEKRRLRGDLIALYNYLKGGCREVGVGLFSQVTSDRTRGNGLKLRQGRFRLDIRKFFFTERVIKHWNRLPREVVESPSLEVFKERLDELTARKELILHFVDCLMGAIELYKQRMEWLTSESRQIFGVIEERCIVIVLDFGTAAPTEFDLCRDALSMVLVEQVTQIAKFNLIRAAQELMKWQQKSTPVSEHTVKSAVTWLWKLDHMTAASHTNSAEALLEAMSDEAVEAVYYFAAGDVPVDTKQLLLEKVSDGPCPVNTVSFNAREDETIIFLKELSRLASGRFHAFAEKNDYRDATGPALKCEEDGKGLIPLNSRKVKGRMPLVAGVREDVFLIWKELEEARSTVRQVQKILSESDQPASRDATKADHPLQKHTSDKYLSSEKWLQKHGLKAQKLTLYDALADCTFRHADGIVDIKTKPEDESSQTDAETKRKVIHAKYCDKFVHTFWKDGSVVHVYVSTEKYKQYEEKMRTALRQVEGRIKWLQQGSRGLFGNVFEDDIYILIDTSQSMKDKLPLVKEKIFQLIQVGSSTNTLKALQIALADTDTQAIYLLTDGRPDQSEDIHLLKREIEQGERDLEKVKTLHAECLMMDCYNGENDPENNRFKLLKCISTLCYVLQSLFSSSLGISSALWLKTHGLIARRLTIMDALAPTAVPHGTKYIPVLDKHVVSKVFDEMLPLAHLGNDKKHITLINPQAVNLDAYKEKLEQAIKSYERQVYSSEIYHAPKPSYLESTISGGKRQRLEEETVKSKSKERPKGQVFVPHKSQKVIARSDVTGFYYPGTVIKNISSTSALVDFNNGETWIVPVKFAIPVGGAMPCPYLQVGDYVFARTGIQMGNEYYAPAIVIATPKREETGDKLYTVLMFNNRKEHCARRGLIKISQTKYAFSCLYIRMVQMDYLTLDRETRKPYPHSSVEDEEGEEAKKSIVKENTGKKKKKRRAEDKRHPRERMLDSDDLLFVSRREVKQTGRNSLPSNEEEFEGKEVALENYKY</sequence>
<dbReference type="Proteomes" id="UP001333110">
    <property type="component" value="Unassembled WGS sequence"/>
</dbReference>
<evidence type="ECO:0000259" key="2">
    <source>
        <dbReference type="PROSITE" id="PS50878"/>
    </source>
</evidence>
<evidence type="ECO:0000313" key="3">
    <source>
        <dbReference type="EMBL" id="KAK4830464.1"/>
    </source>
</evidence>
<dbReference type="InterPro" id="IPR032770">
    <property type="entry name" value="DUF4537"/>
</dbReference>
<dbReference type="SUPFAM" id="SSF56672">
    <property type="entry name" value="DNA/RNA polymerases"/>
    <property type="match status" value="1"/>
</dbReference>
<feature type="domain" description="Reverse transcriptase" evidence="2">
    <location>
        <begin position="232"/>
        <end position="487"/>
    </location>
</feature>
<proteinExistence type="predicted"/>
<reference evidence="3 4" key="1">
    <citation type="journal article" date="2023" name="J. Hered.">
        <title>Chromosome-level genome of the wood stork (Mycteria americana) provides insight into avian chromosome evolution.</title>
        <authorList>
            <person name="Flamio R. Jr."/>
            <person name="Ramstad K.M."/>
        </authorList>
    </citation>
    <scope>NUCLEOTIDE SEQUENCE [LARGE SCALE GENOMIC DNA]</scope>
    <source>
        <strain evidence="3">JAX WOST 10</strain>
    </source>
</reference>
<feature type="compositionally biased region" description="Basic and acidic residues" evidence="1">
    <location>
        <begin position="1574"/>
        <end position="1584"/>
    </location>
</feature>
<evidence type="ECO:0000313" key="4">
    <source>
        <dbReference type="Proteomes" id="UP001333110"/>
    </source>
</evidence>